<comment type="similarity">
    <text evidence="5">Belongs to the SctL stator family.</text>
</comment>
<dbReference type="Pfam" id="PF06188">
    <property type="entry name" value="HrpE"/>
    <property type="match status" value="1"/>
</dbReference>
<dbReference type="GO" id="GO:0005737">
    <property type="term" value="C:cytoplasm"/>
    <property type="evidence" value="ECO:0007669"/>
    <property type="project" value="UniProtKB-SubCell"/>
</dbReference>
<accession>A0A9E6PRB9</accession>
<dbReference type="AlphaFoldDB" id="A0A9E6PRB9"/>
<keyword evidence="2" id="KW-0813">Transport</keyword>
<dbReference type="SUPFAM" id="SSF81573">
    <property type="entry name" value="F1F0 ATP synthase subunit B, membrane domain"/>
    <property type="match status" value="1"/>
</dbReference>
<organism evidence="7 8">
    <name type="scientific">Pseudomonas vanderleydeniana</name>
    <dbReference type="NCBI Taxonomy" id="2745495"/>
    <lineage>
        <taxon>Bacteria</taxon>
        <taxon>Pseudomonadati</taxon>
        <taxon>Pseudomonadota</taxon>
        <taxon>Gammaproteobacteria</taxon>
        <taxon>Pseudomonadales</taxon>
        <taxon>Pseudomonadaceae</taxon>
        <taxon>Pseudomonas</taxon>
    </lineage>
</organism>
<evidence type="ECO:0000256" key="2">
    <source>
        <dbReference type="ARBA" id="ARBA00022448"/>
    </source>
</evidence>
<keyword evidence="8" id="KW-1185">Reference proteome</keyword>
<feature type="coiled-coil region" evidence="6">
    <location>
        <begin position="33"/>
        <end position="67"/>
    </location>
</feature>
<dbReference type="EMBL" id="CP077093">
    <property type="protein sequence ID" value="QXI31249.1"/>
    <property type="molecule type" value="Genomic_DNA"/>
</dbReference>
<dbReference type="InterPro" id="IPR009335">
    <property type="entry name" value="T3SS_HrpE/ATPase_suE"/>
</dbReference>
<keyword evidence="6" id="KW-0175">Coiled coil</keyword>
<proteinExistence type="inferred from homology"/>
<gene>
    <name evidence="7" type="primary">sctL</name>
    <name evidence="7" type="ORF">HU752_015520</name>
</gene>
<reference evidence="7 8" key="2">
    <citation type="journal article" date="2021" name="Microorganisms">
        <title>The Ever-Expanding Pseudomonas Genus: Description of 43 New Species and Partition of the Pseudomonas putida Group.</title>
        <authorList>
            <person name="Girard L."/>
            <person name="Lood C."/>
            <person name="Hofte M."/>
            <person name="Vandamme P."/>
            <person name="Rokni-Zadeh H."/>
            <person name="van Noort V."/>
            <person name="Lavigne R."/>
            <person name="De Mot R."/>
        </authorList>
    </citation>
    <scope>NUCLEOTIDE SEQUENCE [LARGE SCALE GENOMIC DNA]</scope>
    <source>
        <strain evidence="7 8">RW8P3</strain>
    </source>
</reference>
<dbReference type="CDD" id="cd06503">
    <property type="entry name" value="ATP-synt_Fo_b"/>
    <property type="match status" value="1"/>
</dbReference>
<dbReference type="InterPro" id="IPR028987">
    <property type="entry name" value="ATP_synth_B-like_membr_sf"/>
</dbReference>
<evidence type="ECO:0000256" key="6">
    <source>
        <dbReference type="SAM" id="Coils"/>
    </source>
</evidence>
<evidence type="ECO:0000256" key="4">
    <source>
        <dbReference type="ARBA" id="ARBA00022927"/>
    </source>
</evidence>
<evidence type="ECO:0000256" key="1">
    <source>
        <dbReference type="ARBA" id="ARBA00004496"/>
    </source>
</evidence>
<evidence type="ECO:0000313" key="7">
    <source>
        <dbReference type="EMBL" id="QXI31249.1"/>
    </source>
</evidence>
<reference evidence="7 8" key="1">
    <citation type="journal article" date="2020" name="Microorganisms">
        <title>Reliable Identification of Environmental Pseudomonas Isolates Using the rpoD Gene.</title>
        <authorList>
            <consortium name="The Broad Institute Genome Sequencing Platform"/>
            <person name="Girard L."/>
            <person name="Lood C."/>
            <person name="Rokni-Zadeh H."/>
            <person name="van Noort V."/>
            <person name="Lavigne R."/>
            <person name="De Mot R."/>
        </authorList>
    </citation>
    <scope>NUCLEOTIDE SEQUENCE [LARGE SCALE GENOMIC DNA]</scope>
    <source>
        <strain evidence="7 8">RW8P3</strain>
    </source>
</reference>
<dbReference type="NCBIfam" id="TIGR02499">
    <property type="entry name" value="HrpE_YscL_not"/>
    <property type="match status" value="1"/>
</dbReference>
<keyword evidence="4" id="KW-0653">Protein transport</keyword>
<sequence length="198" mass="22077">MLTRRSLSLSHPQALPSGPVLRREILQDSLLAEQLLEAARAEAQALLEDARQQAARLREEARASAQAEAWRQADTMLADWQVQRQQMWEQITHHAQTLVGQAWQQLTGEQDDPVRIEALIRQLATTQPQDEPGVLHCHPDWVGAATDCLQLVQAAWSVRADPQLAADTLCLRTEQGEFSLGWGSLVQALWPEPATTQA</sequence>
<dbReference type="GO" id="GO:0030254">
    <property type="term" value="P:protein secretion by the type III secretion system"/>
    <property type="evidence" value="ECO:0007669"/>
    <property type="project" value="InterPro"/>
</dbReference>
<dbReference type="InterPro" id="IPR012842">
    <property type="entry name" value="T3SS_SctL/SctL2"/>
</dbReference>
<dbReference type="Gene3D" id="1.20.5.2950">
    <property type="match status" value="1"/>
</dbReference>
<name>A0A9E6PRB9_9PSED</name>
<dbReference type="Proteomes" id="UP000634530">
    <property type="component" value="Chromosome"/>
</dbReference>
<protein>
    <submittedName>
        <fullName evidence="7">Type III secretion system stator protein SctL</fullName>
    </submittedName>
</protein>
<dbReference type="RefSeq" id="WP_186676877.1">
    <property type="nucleotide sequence ID" value="NZ_CP077093.1"/>
</dbReference>
<evidence type="ECO:0000256" key="3">
    <source>
        <dbReference type="ARBA" id="ARBA00022490"/>
    </source>
</evidence>
<evidence type="ECO:0000256" key="5">
    <source>
        <dbReference type="ARBA" id="ARBA00024335"/>
    </source>
</evidence>
<evidence type="ECO:0000313" key="8">
    <source>
        <dbReference type="Proteomes" id="UP000634530"/>
    </source>
</evidence>
<comment type="subcellular location">
    <subcellularLocation>
        <location evidence="1">Cytoplasm</location>
    </subcellularLocation>
</comment>
<keyword evidence="3" id="KW-0963">Cytoplasm</keyword>
<dbReference type="KEGG" id="pvw:HU752_015520"/>